<sequence>MHQKPWKGTEQRPLQSPQTPSPFPGSSCLFPTGKSGANTQQLLQAGTGVSFPDSSSLHREVLQHLVEYAAIPKFTLVSGQSAEHFLVMRCPTSLPGRRRGEKGELGFRILLEEAARGEGLQFP</sequence>
<keyword evidence="3" id="KW-1185">Reference proteome</keyword>
<accession>A0A8C5ILE8</accession>
<name>A0A8C5ILE8_JUNHY</name>
<evidence type="ECO:0000313" key="3">
    <source>
        <dbReference type="Proteomes" id="UP000694408"/>
    </source>
</evidence>
<dbReference type="Ensembl" id="ENSJHYT00000005028.1">
    <property type="protein sequence ID" value="ENSJHYP00000004078.1"/>
    <property type="gene ID" value="ENSJHYG00000003391.1"/>
</dbReference>
<organism evidence="2 3">
    <name type="scientific">Junco hyemalis</name>
    <name type="common">Dark-eyed junco</name>
    <dbReference type="NCBI Taxonomy" id="40217"/>
    <lineage>
        <taxon>Eukaryota</taxon>
        <taxon>Metazoa</taxon>
        <taxon>Chordata</taxon>
        <taxon>Craniata</taxon>
        <taxon>Vertebrata</taxon>
        <taxon>Euteleostomi</taxon>
        <taxon>Archelosauria</taxon>
        <taxon>Archosauria</taxon>
        <taxon>Dinosauria</taxon>
        <taxon>Saurischia</taxon>
        <taxon>Theropoda</taxon>
        <taxon>Coelurosauria</taxon>
        <taxon>Aves</taxon>
        <taxon>Neognathae</taxon>
        <taxon>Neoaves</taxon>
        <taxon>Telluraves</taxon>
        <taxon>Australaves</taxon>
        <taxon>Passeriformes</taxon>
        <taxon>Passerellidae</taxon>
        <taxon>Junco</taxon>
    </lineage>
</organism>
<dbReference type="Proteomes" id="UP000694408">
    <property type="component" value="Unplaced"/>
</dbReference>
<reference evidence="2" key="1">
    <citation type="submission" date="2025-08" db="UniProtKB">
        <authorList>
            <consortium name="Ensembl"/>
        </authorList>
    </citation>
    <scope>IDENTIFICATION</scope>
</reference>
<dbReference type="AlphaFoldDB" id="A0A8C5ILE8"/>
<feature type="region of interest" description="Disordered" evidence="1">
    <location>
        <begin position="1"/>
        <end position="53"/>
    </location>
</feature>
<feature type="compositionally biased region" description="Polar residues" evidence="1">
    <location>
        <begin position="35"/>
        <end position="44"/>
    </location>
</feature>
<evidence type="ECO:0000256" key="1">
    <source>
        <dbReference type="SAM" id="MobiDB-lite"/>
    </source>
</evidence>
<protein>
    <submittedName>
        <fullName evidence="2">Uncharacterized protein</fullName>
    </submittedName>
</protein>
<proteinExistence type="predicted"/>
<evidence type="ECO:0000313" key="2">
    <source>
        <dbReference type="Ensembl" id="ENSJHYP00000004078.1"/>
    </source>
</evidence>
<reference evidence="2" key="2">
    <citation type="submission" date="2025-09" db="UniProtKB">
        <authorList>
            <consortium name="Ensembl"/>
        </authorList>
    </citation>
    <scope>IDENTIFICATION</scope>
</reference>